<reference evidence="1 2" key="1">
    <citation type="submission" date="2018-06" db="EMBL/GenBank/DDBJ databases">
        <authorList>
            <consortium name="Pathogen Informatics"/>
            <person name="Doyle S."/>
        </authorList>
    </citation>
    <scope>NUCLEOTIDE SEQUENCE [LARGE SCALE GENOMIC DNA]</scope>
    <source>
        <strain evidence="1 2">NCTC11388</strain>
    </source>
</reference>
<gene>
    <name evidence="1" type="ORF">NCTC11388_00001</name>
</gene>
<dbReference type="Proteomes" id="UP000254893">
    <property type="component" value="Unassembled WGS sequence"/>
</dbReference>
<dbReference type="AlphaFoldDB" id="A0A380BA81"/>
<proteinExistence type="predicted"/>
<evidence type="ECO:0000313" key="1">
    <source>
        <dbReference type="EMBL" id="SUI96514.1"/>
    </source>
</evidence>
<evidence type="ECO:0000313" key="2">
    <source>
        <dbReference type="Proteomes" id="UP000254893"/>
    </source>
</evidence>
<sequence>MILELIMDIPLEYRMVRFRSGTMNMEISMNNMVTSIIKHPIPITILNLNTGS</sequence>
<name>A0A380BA81_SPHSI</name>
<organism evidence="1 2">
    <name type="scientific">Sphingobacterium spiritivorum</name>
    <name type="common">Flavobacterium spiritivorum</name>
    <dbReference type="NCBI Taxonomy" id="258"/>
    <lineage>
        <taxon>Bacteria</taxon>
        <taxon>Pseudomonadati</taxon>
        <taxon>Bacteroidota</taxon>
        <taxon>Sphingobacteriia</taxon>
        <taxon>Sphingobacteriales</taxon>
        <taxon>Sphingobacteriaceae</taxon>
        <taxon>Sphingobacterium</taxon>
    </lineage>
</organism>
<dbReference type="EMBL" id="UGYW01000001">
    <property type="protein sequence ID" value="SUI96514.1"/>
    <property type="molecule type" value="Genomic_DNA"/>
</dbReference>
<accession>A0A380BA81</accession>
<protein>
    <submittedName>
        <fullName evidence="1">Uncharacterized protein</fullName>
    </submittedName>
</protein>